<evidence type="ECO:0008006" key="4">
    <source>
        <dbReference type="Google" id="ProtNLM"/>
    </source>
</evidence>
<evidence type="ECO:0000313" key="3">
    <source>
        <dbReference type="Proteomes" id="UP000533905"/>
    </source>
</evidence>
<feature type="transmembrane region" description="Helical" evidence="1">
    <location>
        <begin position="50"/>
        <end position="68"/>
    </location>
</feature>
<feature type="transmembrane region" description="Helical" evidence="1">
    <location>
        <begin position="26"/>
        <end position="44"/>
    </location>
</feature>
<keyword evidence="3" id="KW-1185">Reference proteome</keyword>
<organism evidence="2 3">
    <name type="scientific">Telluria aromaticivorans</name>
    <dbReference type="NCBI Taxonomy" id="2725995"/>
    <lineage>
        <taxon>Bacteria</taxon>
        <taxon>Pseudomonadati</taxon>
        <taxon>Pseudomonadota</taxon>
        <taxon>Betaproteobacteria</taxon>
        <taxon>Burkholderiales</taxon>
        <taxon>Oxalobacteraceae</taxon>
        <taxon>Telluria group</taxon>
        <taxon>Telluria</taxon>
    </lineage>
</organism>
<protein>
    <recommendedName>
        <fullName evidence="4">DUF4175 domain-containing protein</fullName>
    </recommendedName>
</protein>
<dbReference type="Proteomes" id="UP000533905">
    <property type="component" value="Unassembled WGS sequence"/>
</dbReference>
<name>A0A7Y2K2V3_9BURK</name>
<dbReference type="AlphaFoldDB" id="A0A7Y2K2V3"/>
<comment type="caution">
    <text evidence="2">The sequence shown here is derived from an EMBL/GenBank/DDBJ whole genome shotgun (WGS) entry which is preliminary data.</text>
</comment>
<sequence>MKQEYWFPRKPPGHGWGWGLPQTWQGWLVFGGYFVLLVAASVWLLPERAFSYMGLVFVMSALLVFICAKKGEPPG</sequence>
<reference evidence="2 3" key="1">
    <citation type="submission" date="2020-04" db="EMBL/GenBank/DDBJ databases">
        <title>Massilia sp. nov., a cold adapted bacteria isolated from Arctic soil.</title>
        <authorList>
            <person name="Son J."/>
            <person name="Ka J.-O."/>
        </authorList>
    </citation>
    <scope>NUCLEOTIDE SEQUENCE [LARGE SCALE GENOMIC DNA]</scope>
    <source>
        <strain evidence="2 3">ML15P13</strain>
    </source>
</reference>
<keyword evidence="1" id="KW-1133">Transmembrane helix</keyword>
<gene>
    <name evidence="2" type="ORF">HGB41_21440</name>
</gene>
<proteinExistence type="predicted"/>
<evidence type="ECO:0000313" key="2">
    <source>
        <dbReference type="EMBL" id="NNG25551.1"/>
    </source>
</evidence>
<keyword evidence="1" id="KW-0472">Membrane</keyword>
<dbReference type="RefSeq" id="WP_171088323.1">
    <property type="nucleotide sequence ID" value="NZ_JABAIV010000011.1"/>
</dbReference>
<accession>A0A7Y2K2V3</accession>
<evidence type="ECO:0000256" key="1">
    <source>
        <dbReference type="SAM" id="Phobius"/>
    </source>
</evidence>
<dbReference type="EMBL" id="JABAIV010000011">
    <property type="protein sequence ID" value="NNG25551.1"/>
    <property type="molecule type" value="Genomic_DNA"/>
</dbReference>
<keyword evidence="1" id="KW-0812">Transmembrane</keyword>